<dbReference type="PANTHER" id="PTHR30026:SF20">
    <property type="entry name" value="OUTER MEMBRANE PROTEIN TOLC"/>
    <property type="match status" value="1"/>
</dbReference>
<evidence type="ECO:0000313" key="9">
    <source>
        <dbReference type="EMBL" id="SNS24993.1"/>
    </source>
</evidence>
<dbReference type="PANTHER" id="PTHR30026">
    <property type="entry name" value="OUTER MEMBRANE PROTEIN TOLC"/>
    <property type="match status" value="1"/>
</dbReference>
<dbReference type="Gene3D" id="1.20.1600.10">
    <property type="entry name" value="Outer membrane efflux proteins (OEP)"/>
    <property type="match status" value="1"/>
</dbReference>
<organism evidence="9 10">
    <name type="scientific">Granulicella rosea</name>
    <dbReference type="NCBI Taxonomy" id="474952"/>
    <lineage>
        <taxon>Bacteria</taxon>
        <taxon>Pseudomonadati</taxon>
        <taxon>Acidobacteriota</taxon>
        <taxon>Terriglobia</taxon>
        <taxon>Terriglobales</taxon>
        <taxon>Acidobacteriaceae</taxon>
        <taxon>Granulicella</taxon>
    </lineage>
</organism>
<keyword evidence="3" id="KW-0813">Transport</keyword>
<dbReference type="InterPro" id="IPR051906">
    <property type="entry name" value="TolC-like"/>
</dbReference>
<evidence type="ECO:0000256" key="8">
    <source>
        <dbReference type="SAM" id="SignalP"/>
    </source>
</evidence>
<keyword evidence="7" id="KW-0998">Cell outer membrane</keyword>
<evidence type="ECO:0000256" key="1">
    <source>
        <dbReference type="ARBA" id="ARBA00004442"/>
    </source>
</evidence>
<dbReference type="GO" id="GO:0009279">
    <property type="term" value="C:cell outer membrane"/>
    <property type="evidence" value="ECO:0007669"/>
    <property type="project" value="UniProtKB-SubCell"/>
</dbReference>
<keyword evidence="10" id="KW-1185">Reference proteome</keyword>
<dbReference type="OrthoDB" id="104898at2"/>
<dbReference type="GO" id="GO:0015288">
    <property type="term" value="F:porin activity"/>
    <property type="evidence" value="ECO:0007669"/>
    <property type="project" value="TreeGrafter"/>
</dbReference>
<protein>
    <submittedName>
        <fullName evidence="9">Outer membrane protein TolC</fullName>
    </submittedName>
</protein>
<dbReference type="SUPFAM" id="SSF56954">
    <property type="entry name" value="Outer membrane efflux proteins (OEP)"/>
    <property type="match status" value="1"/>
</dbReference>
<proteinExistence type="inferred from homology"/>
<name>A0A239D081_9BACT</name>
<keyword evidence="8" id="KW-0732">Signal</keyword>
<keyword evidence="5" id="KW-0812">Transmembrane</keyword>
<evidence type="ECO:0000256" key="4">
    <source>
        <dbReference type="ARBA" id="ARBA00022452"/>
    </source>
</evidence>
<evidence type="ECO:0000256" key="2">
    <source>
        <dbReference type="ARBA" id="ARBA00007613"/>
    </source>
</evidence>
<comment type="similarity">
    <text evidence="2">Belongs to the outer membrane factor (OMF) (TC 1.B.17) family.</text>
</comment>
<reference evidence="9 10" key="1">
    <citation type="submission" date="2017-06" db="EMBL/GenBank/DDBJ databases">
        <authorList>
            <person name="Kim H.J."/>
            <person name="Triplett B.A."/>
        </authorList>
    </citation>
    <scope>NUCLEOTIDE SEQUENCE [LARGE SCALE GENOMIC DNA]</scope>
    <source>
        <strain evidence="9 10">DSM 18704</strain>
    </source>
</reference>
<sequence>MRFQKTTSAAGARHKTGLLLTSAALVGISLPALAQEPATLPPAPSAVKSTTELPGAPAGTVVAAQPGAMPLSLDDAIALGLRHNLQILLAQQQERYVRGETLTVGNALLPDLTATAFSRAQEINLAAMGFKPGSIKIPGIVIPQIVKVNTTSAQVNLSQALFNVPAYYLYRAAQKAQEGAGWNTLNARGATVLSIGTGYLRVLADAAMVANATALVKQDEEVFHHAQASHDAGVGLHLDVLRAQVQLQQQQQTLIQDEDTLAKDKIALNRQMGIPADQELQLTDVTPYNDFSALSIEDARALAYTRRKDLLNLQAQMAVAEQARKAVRYERLPSVSVGGYYGLLGETTGMYHGNFAAQGSVKFPIFEEGTLRGQREVAEAQMIALRRQVESLKVTIESQIRSSMLDVQSSSELVKVARSNVELSTQELADATLRYEAGVDDNLPVVRAQAALAGAQAQLIQNEFQYNGAKLQLARNTGVVETQYKDYLGK</sequence>
<evidence type="ECO:0000256" key="3">
    <source>
        <dbReference type="ARBA" id="ARBA00022448"/>
    </source>
</evidence>
<dbReference type="EMBL" id="FZOU01000001">
    <property type="protein sequence ID" value="SNS24993.1"/>
    <property type="molecule type" value="Genomic_DNA"/>
</dbReference>
<dbReference type="Pfam" id="PF02321">
    <property type="entry name" value="OEP"/>
    <property type="match status" value="2"/>
</dbReference>
<evidence type="ECO:0000256" key="7">
    <source>
        <dbReference type="ARBA" id="ARBA00023237"/>
    </source>
</evidence>
<gene>
    <name evidence="9" type="ORF">SAMN05421770_101182</name>
</gene>
<evidence type="ECO:0000256" key="6">
    <source>
        <dbReference type="ARBA" id="ARBA00023136"/>
    </source>
</evidence>
<feature type="signal peptide" evidence="8">
    <location>
        <begin position="1"/>
        <end position="34"/>
    </location>
</feature>
<dbReference type="Proteomes" id="UP000198356">
    <property type="component" value="Unassembled WGS sequence"/>
</dbReference>
<dbReference type="InterPro" id="IPR003423">
    <property type="entry name" value="OMP_efflux"/>
</dbReference>
<evidence type="ECO:0000313" key="10">
    <source>
        <dbReference type="Proteomes" id="UP000198356"/>
    </source>
</evidence>
<dbReference type="GO" id="GO:0015562">
    <property type="term" value="F:efflux transmembrane transporter activity"/>
    <property type="evidence" value="ECO:0007669"/>
    <property type="project" value="InterPro"/>
</dbReference>
<evidence type="ECO:0000256" key="5">
    <source>
        <dbReference type="ARBA" id="ARBA00022692"/>
    </source>
</evidence>
<keyword evidence="4" id="KW-1134">Transmembrane beta strand</keyword>
<feature type="chain" id="PRO_5013371563" evidence="8">
    <location>
        <begin position="35"/>
        <end position="490"/>
    </location>
</feature>
<dbReference type="GO" id="GO:1990281">
    <property type="term" value="C:efflux pump complex"/>
    <property type="evidence" value="ECO:0007669"/>
    <property type="project" value="TreeGrafter"/>
</dbReference>
<dbReference type="AlphaFoldDB" id="A0A239D081"/>
<keyword evidence="6" id="KW-0472">Membrane</keyword>
<dbReference type="RefSeq" id="WP_089406511.1">
    <property type="nucleotide sequence ID" value="NZ_FZOU01000001.1"/>
</dbReference>
<accession>A0A239D081</accession>
<comment type="subcellular location">
    <subcellularLocation>
        <location evidence="1">Cell outer membrane</location>
    </subcellularLocation>
</comment>